<accession>A0A814BW88</accession>
<dbReference type="InterPro" id="IPR032472">
    <property type="entry name" value="ArgoL2"/>
</dbReference>
<dbReference type="SUPFAM" id="SSF53098">
    <property type="entry name" value="Ribonuclease H-like"/>
    <property type="match status" value="1"/>
</dbReference>
<gene>
    <name evidence="2" type="ORF">RFH988_LOCUS10632</name>
</gene>
<dbReference type="PANTHER" id="PTHR22891">
    <property type="entry name" value="EUKARYOTIC TRANSLATION INITIATION FACTOR 2C"/>
    <property type="match status" value="1"/>
</dbReference>
<evidence type="ECO:0000313" key="3">
    <source>
        <dbReference type="Proteomes" id="UP000663882"/>
    </source>
</evidence>
<evidence type="ECO:0000259" key="1">
    <source>
        <dbReference type="Pfam" id="PF16488"/>
    </source>
</evidence>
<proteinExistence type="predicted"/>
<protein>
    <recommendedName>
        <fullName evidence="1">Argonaute linker 2 domain-containing protein</fullName>
    </recommendedName>
</protein>
<dbReference type="Pfam" id="PF16488">
    <property type="entry name" value="ArgoL2"/>
    <property type="match status" value="1"/>
</dbReference>
<dbReference type="InterPro" id="IPR012337">
    <property type="entry name" value="RNaseH-like_sf"/>
</dbReference>
<dbReference type="Proteomes" id="UP000663882">
    <property type="component" value="Unassembled WGS sequence"/>
</dbReference>
<name>A0A814BW88_9BILA</name>
<evidence type="ECO:0000313" key="2">
    <source>
        <dbReference type="EMBL" id="CAF0932815.1"/>
    </source>
</evidence>
<reference evidence="2" key="1">
    <citation type="submission" date="2021-02" db="EMBL/GenBank/DDBJ databases">
        <authorList>
            <person name="Nowell W R."/>
        </authorList>
    </citation>
    <scope>NUCLEOTIDE SEQUENCE</scope>
</reference>
<dbReference type="OrthoDB" id="5812648at2759"/>
<feature type="domain" description="Argonaute linker 2" evidence="1">
    <location>
        <begin position="36"/>
        <end position="81"/>
    </location>
</feature>
<sequence>MEFIDIQPIKVARIIDEQRALLCLKSTITPSEYCQSIKEIRQNAKQQYFEQDPFVAAWNLNVDVNMLTISARILPSPEIIYTNEFHVNLDQNQSQGVSTNTKIPFYNLTKFPSTWALINLSSSLNEELCRRFYNELSFVASERSIKCSPPVIYEEYKVQPNSMSQMIATRKEVMKHNTDCKFFITILPKNNSIRDKIYGDLKKVGMQISQQVELQ</sequence>
<dbReference type="AlphaFoldDB" id="A0A814BW88"/>
<organism evidence="2 3">
    <name type="scientific">Rotaria sordida</name>
    <dbReference type="NCBI Taxonomy" id="392033"/>
    <lineage>
        <taxon>Eukaryota</taxon>
        <taxon>Metazoa</taxon>
        <taxon>Spiralia</taxon>
        <taxon>Gnathifera</taxon>
        <taxon>Rotifera</taxon>
        <taxon>Eurotatoria</taxon>
        <taxon>Bdelloidea</taxon>
        <taxon>Philodinida</taxon>
        <taxon>Philodinidae</taxon>
        <taxon>Rotaria</taxon>
    </lineage>
</organism>
<dbReference type="Gene3D" id="3.40.50.2300">
    <property type="match status" value="1"/>
</dbReference>
<comment type="caution">
    <text evidence="2">The sequence shown here is derived from an EMBL/GenBank/DDBJ whole genome shotgun (WGS) entry which is preliminary data.</text>
</comment>
<dbReference type="EMBL" id="CAJNOO010000400">
    <property type="protein sequence ID" value="CAF0932815.1"/>
    <property type="molecule type" value="Genomic_DNA"/>
</dbReference>